<proteinExistence type="predicted"/>
<evidence type="ECO:0000313" key="1">
    <source>
        <dbReference type="EMBL" id="MPC62832.1"/>
    </source>
</evidence>
<evidence type="ECO:0000313" key="2">
    <source>
        <dbReference type="Proteomes" id="UP000324222"/>
    </source>
</evidence>
<organism evidence="1 2">
    <name type="scientific">Portunus trituberculatus</name>
    <name type="common">Swimming crab</name>
    <name type="synonym">Neptunus trituberculatus</name>
    <dbReference type="NCBI Taxonomy" id="210409"/>
    <lineage>
        <taxon>Eukaryota</taxon>
        <taxon>Metazoa</taxon>
        <taxon>Ecdysozoa</taxon>
        <taxon>Arthropoda</taxon>
        <taxon>Crustacea</taxon>
        <taxon>Multicrustacea</taxon>
        <taxon>Malacostraca</taxon>
        <taxon>Eumalacostraca</taxon>
        <taxon>Eucarida</taxon>
        <taxon>Decapoda</taxon>
        <taxon>Pleocyemata</taxon>
        <taxon>Brachyura</taxon>
        <taxon>Eubrachyura</taxon>
        <taxon>Portunoidea</taxon>
        <taxon>Portunidae</taxon>
        <taxon>Portuninae</taxon>
        <taxon>Portunus</taxon>
    </lineage>
</organism>
<protein>
    <submittedName>
        <fullName evidence="1">Uncharacterized protein</fullName>
    </submittedName>
</protein>
<dbReference type="Proteomes" id="UP000324222">
    <property type="component" value="Unassembled WGS sequence"/>
</dbReference>
<name>A0A5B7GVF9_PORTR</name>
<gene>
    <name evidence="1" type="ORF">E2C01_056922</name>
</gene>
<reference evidence="1 2" key="1">
    <citation type="submission" date="2019-05" db="EMBL/GenBank/DDBJ databases">
        <title>Another draft genome of Portunus trituberculatus and its Hox gene families provides insights of decapod evolution.</title>
        <authorList>
            <person name="Jeong J.-H."/>
            <person name="Song I."/>
            <person name="Kim S."/>
            <person name="Choi T."/>
            <person name="Kim D."/>
            <person name="Ryu S."/>
            <person name="Kim W."/>
        </authorList>
    </citation>
    <scope>NUCLEOTIDE SEQUENCE [LARGE SCALE GENOMIC DNA]</scope>
    <source>
        <tissue evidence="1">Muscle</tissue>
    </source>
</reference>
<accession>A0A5B7GVF9</accession>
<dbReference type="EMBL" id="VSRR010020101">
    <property type="protein sequence ID" value="MPC62832.1"/>
    <property type="molecule type" value="Genomic_DNA"/>
</dbReference>
<sequence>MADGRRAAGGCVAVLHRVGDMTRYFFHSRIIFIHPITCPSQASQHALLIGGCCSALSGTRLASAAVVAW</sequence>
<dbReference type="AlphaFoldDB" id="A0A5B7GVF9"/>
<keyword evidence="2" id="KW-1185">Reference proteome</keyword>
<comment type="caution">
    <text evidence="1">The sequence shown here is derived from an EMBL/GenBank/DDBJ whole genome shotgun (WGS) entry which is preliminary data.</text>
</comment>